<dbReference type="InParanoid" id="B0DSV9"/>
<sequence>MYTNTVSSLGVRRSTRLNEMLAGGLSFPSRGRLVASWASVWDNESHIKEICVEG</sequence>
<name>B0DSV9_LACBS</name>
<reference evidence="1 2" key="1">
    <citation type="journal article" date="2008" name="Nature">
        <title>The genome of Laccaria bicolor provides insights into mycorrhizal symbiosis.</title>
        <authorList>
            <person name="Martin F."/>
            <person name="Aerts A."/>
            <person name="Ahren D."/>
            <person name="Brun A."/>
            <person name="Danchin E.G.J."/>
            <person name="Duchaussoy F."/>
            <person name="Gibon J."/>
            <person name="Kohler A."/>
            <person name="Lindquist E."/>
            <person name="Pereda V."/>
            <person name="Salamov A."/>
            <person name="Shapiro H.J."/>
            <person name="Wuyts J."/>
            <person name="Blaudez D."/>
            <person name="Buee M."/>
            <person name="Brokstein P."/>
            <person name="Canbaeck B."/>
            <person name="Cohen D."/>
            <person name="Courty P.E."/>
            <person name="Coutinho P.M."/>
            <person name="Delaruelle C."/>
            <person name="Detter J.C."/>
            <person name="Deveau A."/>
            <person name="DiFazio S."/>
            <person name="Duplessis S."/>
            <person name="Fraissinet-Tachet L."/>
            <person name="Lucic E."/>
            <person name="Frey-Klett P."/>
            <person name="Fourrey C."/>
            <person name="Feussner I."/>
            <person name="Gay G."/>
            <person name="Grimwood J."/>
            <person name="Hoegger P.J."/>
            <person name="Jain P."/>
            <person name="Kilaru S."/>
            <person name="Labbe J."/>
            <person name="Lin Y.C."/>
            <person name="Legue V."/>
            <person name="Le Tacon F."/>
            <person name="Marmeisse R."/>
            <person name="Melayah D."/>
            <person name="Montanini B."/>
            <person name="Muratet M."/>
            <person name="Nehls U."/>
            <person name="Niculita-Hirzel H."/>
            <person name="Oudot-Le Secq M.P."/>
            <person name="Peter M."/>
            <person name="Quesneville H."/>
            <person name="Rajashekar B."/>
            <person name="Reich M."/>
            <person name="Rouhier N."/>
            <person name="Schmutz J."/>
            <person name="Yin T."/>
            <person name="Chalot M."/>
            <person name="Henrissat B."/>
            <person name="Kuees U."/>
            <person name="Lucas S."/>
            <person name="Van de Peer Y."/>
            <person name="Podila G.K."/>
            <person name="Polle A."/>
            <person name="Pukkila P.J."/>
            <person name="Richardson P.M."/>
            <person name="Rouze P."/>
            <person name="Sanders I.R."/>
            <person name="Stajich J.E."/>
            <person name="Tunlid A."/>
            <person name="Tuskan G."/>
            <person name="Grigoriev I.V."/>
        </authorList>
    </citation>
    <scope>NUCLEOTIDE SEQUENCE [LARGE SCALE GENOMIC DNA]</scope>
    <source>
        <strain evidence="2">S238N-H82 / ATCC MYA-4686</strain>
    </source>
</reference>
<evidence type="ECO:0000313" key="1">
    <source>
        <dbReference type="EMBL" id="EDR02311.1"/>
    </source>
</evidence>
<dbReference type="AlphaFoldDB" id="B0DSV9"/>
<dbReference type="Proteomes" id="UP000001194">
    <property type="component" value="Unassembled WGS sequence"/>
</dbReference>
<accession>B0DSV9</accession>
<dbReference type="GeneID" id="6082687"/>
<dbReference type="RefSeq" id="XP_001886988.1">
    <property type="nucleotide sequence ID" value="XM_001886953.1"/>
</dbReference>
<evidence type="ECO:0000313" key="2">
    <source>
        <dbReference type="Proteomes" id="UP000001194"/>
    </source>
</evidence>
<dbReference type="EMBL" id="DS547131">
    <property type="protein sequence ID" value="EDR02311.1"/>
    <property type="molecule type" value="Genomic_DNA"/>
</dbReference>
<gene>
    <name evidence="1" type="ORF">LACBIDRAFT_309702</name>
</gene>
<keyword evidence="2" id="KW-1185">Reference proteome</keyword>
<organism evidence="2">
    <name type="scientific">Laccaria bicolor (strain S238N-H82 / ATCC MYA-4686)</name>
    <name type="common">Bicoloured deceiver</name>
    <name type="synonym">Laccaria laccata var. bicolor</name>
    <dbReference type="NCBI Taxonomy" id="486041"/>
    <lineage>
        <taxon>Eukaryota</taxon>
        <taxon>Fungi</taxon>
        <taxon>Dikarya</taxon>
        <taxon>Basidiomycota</taxon>
        <taxon>Agaricomycotina</taxon>
        <taxon>Agaricomycetes</taxon>
        <taxon>Agaricomycetidae</taxon>
        <taxon>Agaricales</taxon>
        <taxon>Agaricineae</taxon>
        <taxon>Hydnangiaceae</taxon>
        <taxon>Laccaria</taxon>
    </lineage>
</organism>
<protein>
    <submittedName>
        <fullName evidence="1">Predicted protein</fullName>
    </submittedName>
</protein>
<dbReference type="KEGG" id="lbc:LACBIDRAFT_309702"/>
<proteinExistence type="predicted"/>
<dbReference type="HOGENOM" id="CLU_3050731_0_0_1"/>